<accession>A0AAW1X6I7</accession>
<dbReference type="AlphaFoldDB" id="A0AAW1X6I7"/>
<dbReference type="Proteomes" id="UP001457282">
    <property type="component" value="Unassembled WGS sequence"/>
</dbReference>
<comment type="caution">
    <text evidence="2">The sequence shown here is derived from an EMBL/GenBank/DDBJ whole genome shotgun (WGS) entry which is preliminary data.</text>
</comment>
<name>A0AAW1X6I7_RUBAR</name>
<protein>
    <submittedName>
        <fullName evidence="2">Uncharacterized protein</fullName>
    </submittedName>
</protein>
<organism evidence="2 3">
    <name type="scientific">Rubus argutus</name>
    <name type="common">Southern blackberry</name>
    <dbReference type="NCBI Taxonomy" id="59490"/>
    <lineage>
        <taxon>Eukaryota</taxon>
        <taxon>Viridiplantae</taxon>
        <taxon>Streptophyta</taxon>
        <taxon>Embryophyta</taxon>
        <taxon>Tracheophyta</taxon>
        <taxon>Spermatophyta</taxon>
        <taxon>Magnoliopsida</taxon>
        <taxon>eudicotyledons</taxon>
        <taxon>Gunneridae</taxon>
        <taxon>Pentapetalae</taxon>
        <taxon>rosids</taxon>
        <taxon>fabids</taxon>
        <taxon>Rosales</taxon>
        <taxon>Rosaceae</taxon>
        <taxon>Rosoideae</taxon>
        <taxon>Rosoideae incertae sedis</taxon>
        <taxon>Rubus</taxon>
    </lineage>
</organism>
<gene>
    <name evidence="2" type="ORF">M0R45_019535</name>
</gene>
<dbReference type="EMBL" id="JBEDUW010000004">
    <property type="protein sequence ID" value="KAK9932292.1"/>
    <property type="molecule type" value="Genomic_DNA"/>
</dbReference>
<sequence length="143" mass="16020">MKFRPQFNHKPHNKLISTMATFNSQLQLCNCTNPAVHSISALTSITAAAQAAHAHSSTKHLQQPPPQFKLKPHSWQISIPPPLHFHHRNFTLNLQSHHNNSFKKIIKITMEVLYSSPATHLEPVLSSKPGHQSSITNSNFGRA</sequence>
<feature type="region of interest" description="Disordered" evidence="1">
    <location>
        <begin position="123"/>
        <end position="143"/>
    </location>
</feature>
<keyword evidence="3" id="KW-1185">Reference proteome</keyword>
<proteinExistence type="predicted"/>
<reference evidence="2 3" key="1">
    <citation type="journal article" date="2023" name="G3 (Bethesda)">
        <title>A chromosome-length genome assembly and annotation of blackberry (Rubus argutus, cv. 'Hillquist').</title>
        <authorList>
            <person name="Bruna T."/>
            <person name="Aryal R."/>
            <person name="Dudchenko O."/>
            <person name="Sargent D.J."/>
            <person name="Mead D."/>
            <person name="Buti M."/>
            <person name="Cavallini A."/>
            <person name="Hytonen T."/>
            <person name="Andres J."/>
            <person name="Pham M."/>
            <person name="Weisz D."/>
            <person name="Mascagni F."/>
            <person name="Usai G."/>
            <person name="Natali L."/>
            <person name="Bassil N."/>
            <person name="Fernandez G.E."/>
            <person name="Lomsadze A."/>
            <person name="Armour M."/>
            <person name="Olukolu B."/>
            <person name="Poorten T."/>
            <person name="Britton C."/>
            <person name="Davik J."/>
            <person name="Ashrafi H."/>
            <person name="Aiden E.L."/>
            <person name="Borodovsky M."/>
            <person name="Worthington M."/>
        </authorList>
    </citation>
    <scope>NUCLEOTIDE SEQUENCE [LARGE SCALE GENOMIC DNA]</scope>
    <source>
        <strain evidence="2">PI 553951</strain>
    </source>
</reference>
<evidence type="ECO:0000313" key="3">
    <source>
        <dbReference type="Proteomes" id="UP001457282"/>
    </source>
</evidence>
<feature type="compositionally biased region" description="Polar residues" evidence="1">
    <location>
        <begin position="129"/>
        <end position="143"/>
    </location>
</feature>
<evidence type="ECO:0000313" key="2">
    <source>
        <dbReference type="EMBL" id="KAK9932292.1"/>
    </source>
</evidence>
<evidence type="ECO:0000256" key="1">
    <source>
        <dbReference type="SAM" id="MobiDB-lite"/>
    </source>
</evidence>